<evidence type="ECO:0000259" key="10">
    <source>
        <dbReference type="Pfam" id="PF04963"/>
    </source>
</evidence>
<evidence type="ECO:0000256" key="3">
    <source>
        <dbReference type="ARBA" id="ARBA00022679"/>
    </source>
</evidence>
<sequence>MVNLSQSQNLTQTQTQKQALSQTMLQGIHILQLGNLELHDYLNQKVLDNPFLQMKVRESRVSRSGGQANDLSWIPDRKQSLYEYVTEQVMLAYRDTYLRTLILWWINQLNDKGYVIKSIEEAVAETKADSIQLVDALTLLQQLDPPGIGARNLQECLMLQTERREDAPDIAYIVLEESFDDLINRKWAAISKRYAVPLENVQKVFDFLQHLTPSPGMAFQTDEQLAVRPDIVVTVKDSQLVIKEARYGVPILSFNKEYAAELEQMKDKEVAKYVRDKKKEYESLQESLSLRSETILRVSTAVVHRQAAFFFDEAHPLLPLQLKDIAEELGLHESTISRAINDTYIQTDSGLYGLKHFFSRKAKTENDDALSTTSVQKRIQKLIEEEDKRKPLSDQKLVELLNGEQIDISRRTVAKYRTELNIPSTSKRKRFD</sequence>
<keyword evidence="4" id="KW-0548">Nucleotidyltransferase</keyword>
<dbReference type="InterPro" id="IPR000394">
    <property type="entry name" value="RNA_pol_sigma_54"/>
</dbReference>
<dbReference type="RefSeq" id="WP_245879747.1">
    <property type="nucleotide sequence ID" value="NZ_QAOM01000004.1"/>
</dbReference>
<dbReference type="PROSITE" id="PS50044">
    <property type="entry name" value="SIGMA54_3"/>
    <property type="match status" value="1"/>
</dbReference>
<dbReference type="GO" id="GO:0000428">
    <property type="term" value="C:DNA-directed RNA polymerase complex"/>
    <property type="evidence" value="ECO:0007669"/>
    <property type="project" value="UniProtKB-KW"/>
</dbReference>
<dbReference type="InterPro" id="IPR038709">
    <property type="entry name" value="RpoN_core-bd_sf"/>
</dbReference>
<proteinExistence type="inferred from homology"/>
<evidence type="ECO:0000256" key="7">
    <source>
        <dbReference type="ARBA" id="ARBA00023125"/>
    </source>
</evidence>
<evidence type="ECO:0000256" key="1">
    <source>
        <dbReference type="ARBA" id="ARBA00008798"/>
    </source>
</evidence>
<evidence type="ECO:0000259" key="9">
    <source>
        <dbReference type="Pfam" id="PF04552"/>
    </source>
</evidence>
<feature type="domain" description="RNA polymerase sigma factor 54 DNA-binding" evidence="9">
    <location>
        <begin position="272"/>
        <end position="430"/>
    </location>
</feature>
<evidence type="ECO:0000256" key="2">
    <source>
        <dbReference type="ARBA" id="ARBA00022478"/>
    </source>
</evidence>
<evidence type="ECO:0000256" key="6">
    <source>
        <dbReference type="ARBA" id="ARBA00023082"/>
    </source>
</evidence>
<keyword evidence="3" id="KW-0808">Transferase</keyword>
<evidence type="ECO:0000313" key="12">
    <source>
        <dbReference type="Proteomes" id="UP000244161"/>
    </source>
</evidence>
<feature type="domain" description="RNA polymerase sigma factor 54 core-binding" evidence="10">
    <location>
        <begin position="76"/>
        <end position="258"/>
    </location>
</feature>
<reference evidence="11 12" key="1">
    <citation type="submission" date="2018-04" db="EMBL/GenBank/DDBJ databases">
        <title>Genomic Encyclopedia of Archaeal and Bacterial Type Strains, Phase II (KMG-II): from individual species to whole genera.</title>
        <authorList>
            <person name="Goeker M."/>
        </authorList>
    </citation>
    <scope>NUCLEOTIDE SEQUENCE [LARGE SCALE GENOMIC DNA]</scope>
    <source>
        <strain evidence="11 12">DSM 18806</strain>
    </source>
</reference>
<dbReference type="InterPro" id="IPR007046">
    <property type="entry name" value="RNA_pol_sigma_54_core-bd"/>
</dbReference>
<dbReference type="Proteomes" id="UP000244161">
    <property type="component" value="Unassembled WGS sequence"/>
</dbReference>
<keyword evidence="6" id="KW-0731">Sigma factor</keyword>
<name>A0A2T5INK5_9LACT</name>
<dbReference type="Pfam" id="PF04963">
    <property type="entry name" value="Sigma54_CBD"/>
    <property type="match status" value="1"/>
</dbReference>
<dbReference type="PROSITE" id="PS00718">
    <property type="entry name" value="SIGMA54_2"/>
    <property type="match status" value="1"/>
</dbReference>
<dbReference type="GO" id="GO:0016779">
    <property type="term" value="F:nucleotidyltransferase activity"/>
    <property type="evidence" value="ECO:0007669"/>
    <property type="project" value="UniProtKB-KW"/>
</dbReference>
<dbReference type="Pfam" id="PF04552">
    <property type="entry name" value="Sigma54_DBD"/>
    <property type="match status" value="1"/>
</dbReference>
<dbReference type="InterPro" id="IPR007634">
    <property type="entry name" value="RNA_pol_sigma_54_DNA-bd"/>
</dbReference>
<keyword evidence="5" id="KW-0805">Transcription regulation</keyword>
<dbReference type="AlphaFoldDB" id="A0A2T5INK5"/>
<comment type="similarity">
    <text evidence="1">Belongs to the sigma-54 factor family.</text>
</comment>
<dbReference type="GO" id="GO:0016987">
    <property type="term" value="F:sigma factor activity"/>
    <property type="evidence" value="ECO:0007669"/>
    <property type="project" value="UniProtKB-KW"/>
</dbReference>
<dbReference type="PANTHER" id="PTHR32248">
    <property type="entry name" value="RNA POLYMERASE SIGMA-54 FACTOR"/>
    <property type="match status" value="1"/>
</dbReference>
<dbReference type="GO" id="GO:0001216">
    <property type="term" value="F:DNA-binding transcription activator activity"/>
    <property type="evidence" value="ECO:0007669"/>
    <property type="project" value="InterPro"/>
</dbReference>
<dbReference type="PROSITE" id="PS00717">
    <property type="entry name" value="SIGMA54_1"/>
    <property type="match status" value="1"/>
</dbReference>
<evidence type="ECO:0000256" key="4">
    <source>
        <dbReference type="ARBA" id="ARBA00022695"/>
    </source>
</evidence>
<dbReference type="PRINTS" id="PR00045">
    <property type="entry name" value="SIGMA54FCT"/>
</dbReference>
<keyword evidence="2" id="KW-0240">DNA-directed RNA polymerase</keyword>
<dbReference type="PANTHER" id="PTHR32248:SF4">
    <property type="entry name" value="RNA POLYMERASE SIGMA-54 FACTOR"/>
    <property type="match status" value="1"/>
</dbReference>
<gene>
    <name evidence="11" type="ORF">C8U37_10451</name>
</gene>
<dbReference type="GO" id="GO:0006352">
    <property type="term" value="P:DNA-templated transcription initiation"/>
    <property type="evidence" value="ECO:0007669"/>
    <property type="project" value="InterPro"/>
</dbReference>
<dbReference type="NCBIfam" id="TIGR02395">
    <property type="entry name" value="rpoN_sigma"/>
    <property type="match status" value="1"/>
</dbReference>
<dbReference type="EMBL" id="QAOM01000004">
    <property type="protein sequence ID" value="PTQ85414.1"/>
    <property type="molecule type" value="Genomic_DNA"/>
</dbReference>
<dbReference type="GO" id="GO:0003677">
    <property type="term" value="F:DNA binding"/>
    <property type="evidence" value="ECO:0007669"/>
    <property type="project" value="UniProtKB-KW"/>
</dbReference>
<protein>
    <submittedName>
        <fullName evidence="11">RNA polymerase RpoN-/SigL-like sigma 54 subunit</fullName>
    </submittedName>
</protein>
<organism evidence="11 12">
    <name type="scientific">Trichococcus patagoniensis</name>
    <dbReference type="NCBI Taxonomy" id="382641"/>
    <lineage>
        <taxon>Bacteria</taxon>
        <taxon>Bacillati</taxon>
        <taxon>Bacillota</taxon>
        <taxon>Bacilli</taxon>
        <taxon>Lactobacillales</taxon>
        <taxon>Carnobacteriaceae</taxon>
        <taxon>Trichococcus</taxon>
    </lineage>
</organism>
<dbReference type="Gene3D" id="1.10.10.60">
    <property type="entry name" value="Homeodomain-like"/>
    <property type="match status" value="1"/>
</dbReference>
<dbReference type="Pfam" id="PF00309">
    <property type="entry name" value="Sigma54_AID"/>
    <property type="match status" value="1"/>
</dbReference>
<evidence type="ECO:0000256" key="8">
    <source>
        <dbReference type="ARBA" id="ARBA00023163"/>
    </source>
</evidence>
<accession>A0A2T5INK5</accession>
<comment type="caution">
    <text evidence="11">The sequence shown here is derived from an EMBL/GenBank/DDBJ whole genome shotgun (WGS) entry which is preliminary data.</text>
</comment>
<keyword evidence="7" id="KW-0238">DNA-binding</keyword>
<evidence type="ECO:0000256" key="5">
    <source>
        <dbReference type="ARBA" id="ARBA00023015"/>
    </source>
</evidence>
<keyword evidence="12" id="KW-1185">Reference proteome</keyword>
<dbReference type="Gene3D" id="1.10.10.1330">
    <property type="entry name" value="RNA polymerase sigma-54 factor, core-binding domain"/>
    <property type="match status" value="1"/>
</dbReference>
<evidence type="ECO:0000313" key="11">
    <source>
        <dbReference type="EMBL" id="PTQ85414.1"/>
    </source>
</evidence>
<keyword evidence="8" id="KW-0804">Transcription</keyword>
<dbReference type="PIRSF" id="PIRSF000774">
    <property type="entry name" value="RpoN"/>
    <property type="match status" value="1"/>
</dbReference>